<dbReference type="OMA" id="SHKLWIR"/>
<feature type="region of interest" description="Disordered" evidence="1">
    <location>
        <begin position="128"/>
        <end position="162"/>
    </location>
</feature>
<dbReference type="EMBL" id="LEKV01002310">
    <property type="protein sequence ID" value="KVI04091.1"/>
    <property type="molecule type" value="Genomic_DNA"/>
</dbReference>
<feature type="chain" id="PRO_5007119480" description="Barwin-like endoglucanase" evidence="2">
    <location>
        <begin position="22"/>
        <end position="279"/>
    </location>
</feature>
<dbReference type="Proteomes" id="UP000243975">
    <property type="component" value="Unassembled WGS sequence"/>
</dbReference>
<dbReference type="STRING" id="59895.A0A103Y7S4"/>
<evidence type="ECO:0000256" key="2">
    <source>
        <dbReference type="SAM" id="SignalP"/>
    </source>
</evidence>
<comment type="caution">
    <text evidence="3">The sequence shown here is derived from an EMBL/GenBank/DDBJ whole genome shotgun (WGS) entry which is preliminary data.</text>
</comment>
<reference evidence="3 4" key="1">
    <citation type="journal article" date="2016" name="Sci. Rep.">
        <title>The genome sequence of the outbreeding globe artichoke constructed de novo incorporating a phase-aware low-pass sequencing strategy of F1 progeny.</title>
        <authorList>
            <person name="Scaglione D."/>
            <person name="Reyes-Chin-Wo S."/>
            <person name="Acquadro A."/>
            <person name="Froenicke L."/>
            <person name="Portis E."/>
            <person name="Beitel C."/>
            <person name="Tirone M."/>
            <person name="Mauro R."/>
            <person name="Lo Monaco A."/>
            <person name="Mauromicale G."/>
            <person name="Faccioli P."/>
            <person name="Cattivelli L."/>
            <person name="Rieseberg L."/>
            <person name="Michelmore R."/>
            <person name="Lanteri S."/>
        </authorList>
    </citation>
    <scope>NUCLEOTIDE SEQUENCE [LARGE SCALE GENOMIC DNA]</scope>
    <source>
        <strain evidence="3">2C</strain>
    </source>
</reference>
<dbReference type="AlphaFoldDB" id="A0A103Y7S4"/>
<dbReference type="PANTHER" id="PTHR33210:SF24">
    <property type="entry name" value="POLLEN OLE E 1 ALLERGEN AND EXTENSIN FAMILY PROTEIN"/>
    <property type="match status" value="1"/>
</dbReference>
<name>A0A103Y7S4_CYNCS</name>
<dbReference type="PANTHER" id="PTHR33210">
    <property type="entry name" value="PROTODERMAL FACTOR 1"/>
    <property type="match status" value="1"/>
</dbReference>
<accession>A0A103Y7S4</accession>
<organism evidence="3 4">
    <name type="scientific">Cynara cardunculus var. scolymus</name>
    <name type="common">Globe artichoke</name>
    <name type="synonym">Cynara scolymus</name>
    <dbReference type="NCBI Taxonomy" id="59895"/>
    <lineage>
        <taxon>Eukaryota</taxon>
        <taxon>Viridiplantae</taxon>
        <taxon>Streptophyta</taxon>
        <taxon>Embryophyta</taxon>
        <taxon>Tracheophyta</taxon>
        <taxon>Spermatophyta</taxon>
        <taxon>Magnoliopsida</taxon>
        <taxon>eudicotyledons</taxon>
        <taxon>Gunneridae</taxon>
        <taxon>Pentapetalae</taxon>
        <taxon>asterids</taxon>
        <taxon>campanulids</taxon>
        <taxon>Asterales</taxon>
        <taxon>Asteraceae</taxon>
        <taxon>Carduoideae</taxon>
        <taxon>Cardueae</taxon>
        <taxon>Carduinae</taxon>
        <taxon>Cynara</taxon>
    </lineage>
</organism>
<dbReference type="Gramene" id="KVI04091">
    <property type="protein sequence ID" value="KVI04091"/>
    <property type="gene ID" value="Ccrd_017595"/>
</dbReference>
<gene>
    <name evidence="3" type="ORF">Ccrd_017595</name>
</gene>
<keyword evidence="4" id="KW-1185">Reference proteome</keyword>
<proteinExistence type="predicted"/>
<protein>
    <recommendedName>
        <fullName evidence="5">Barwin-like endoglucanase</fullName>
    </recommendedName>
</protein>
<dbReference type="InterPro" id="IPR039923">
    <property type="entry name" value="Protodermal_1"/>
</dbReference>
<feature type="compositionally biased region" description="Pro residues" evidence="1">
    <location>
        <begin position="135"/>
        <end position="162"/>
    </location>
</feature>
<keyword evidence="2" id="KW-0732">Signal</keyword>
<evidence type="ECO:0000313" key="4">
    <source>
        <dbReference type="Proteomes" id="UP000243975"/>
    </source>
</evidence>
<evidence type="ECO:0008006" key="5">
    <source>
        <dbReference type="Google" id="ProtNLM"/>
    </source>
</evidence>
<evidence type="ECO:0000313" key="3">
    <source>
        <dbReference type="EMBL" id="KVI04091.1"/>
    </source>
</evidence>
<sequence length="279" mass="29636">MGLGLVTTLLIVGAAIGGANGDAMVSGSVFCDQCKDGQVTLFDYPLTGYGQPTVIGEVTTNWLGGYVMRFEGAPDMGGCRAQVSGSGQGCGAVAGPSRGLNLVFQMFDTEIYTVDPLISQPAQPMSFCPRSSSPLPKPVTPALPPPAKLPPTPRPPQLPPLPRLPPTPSCYWRVLSPDLKVAVVFGPLAGRKYGTDLTLRGSMTGRADPYKTLLREATTALLNSYNSIEFPYHPLDVVQRLNYALIGGSTRQVLMTALRFLKANSGQPGNITCKFTTCK</sequence>
<evidence type="ECO:0000256" key="1">
    <source>
        <dbReference type="SAM" id="MobiDB-lite"/>
    </source>
</evidence>
<feature type="signal peptide" evidence="2">
    <location>
        <begin position="1"/>
        <end position="21"/>
    </location>
</feature>